<protein>
    <recommendedName>
        <fullName evidence="1">F-box domain-containing protein</fullName>
    </recommendedName>
</protein>
<dbReference type="InterPro" id="IPR036047">
    <property type="entry name" value="F-box-like_dom_sf"/>
</dbReference>
<dbReference type="SUPFAM" id="SSF81383">
    <property type="entry name" value="F-box domain"/>
    <property type="match status" value="1"/>
</dbReference>
<dbReference type="PROSITE" id="PS50181">
    <property type="entry name" value="FBOX"/>
    <property type="match status" value="1"/>
</dbReference>
<proteinExistence type="predicted"/>
<dbReference type="InterPro" id="IPR001810">
    <property type="entry name" value="F-box_dom"/>
</dbReference>
<dbReference type="SMART" id="SM00256">
    <property type="entry name" value="FBOX"/>
    <property type="match status" value="1"/>
</dbReference>
<dbReference type="PANTHER" id="PTHR31672">
    <property type="entry name" value="BNACNNG10540D PROTEIN"/>
    <property type="match status" value="1"/>
</dbReference>
<dbReference type="Proteomes" id="UP001318860">
    <property type="component" value="Unassembled WGS sequence"/>
</dbReference>
<name>A0ABR0WF09_REHGL</name>
<feature type="domain" description="F-box" evidence="1">
    <location>
        <begin position="9"/>
        <end position="56"/>
    </location>
</feature>
<dbReference type="Gene3D" id="1.20.1280.50">
    <property type="match status" value="1"/>
</dbReference>
<sequence>MPLVCLKETESNPIFPEDIIAEILSRLPVKSLLKFKCVSKSWRSLISSKHFIVAHLRISRKNTNFTRHTIISTILRPCYRLNQCSLQSLLCGPMGDGVDSYYPMTTINNSVRIVGCCNGLVCIAINGKYFCLWNPSIKEYKKLPDVDDKMKMGLFITKYGFGFDESNEDYKDGLPFDDNGKYVSGKLHWGRRDGFNSRWDIVSFDLGREICETVEQPKYVENGFSPSLGLVGGCLCVLCDFPKTSLDVWVLKEYGVRESWVKLVTVPYNLDDDPWKGPYSTPLCIGPKGEILLVYGSSFVVYDPKGNCFRHRKITNIGSFLEADVYTESLVSLDLFGFRFPPSHIHRVGLVSARRTPRKCGVCKKEGHTRRVDAILATAYEFDGEPLFDKLALLFKMEPWKKEVIEILPWTPVPRYLPKRLRFEEGTSSKSKPVQNPIFIANCTCLFLFAFTI</sequence>
<evidence type="ECO:0000259" key="1">
    <source>
        <dbReference type="PROSITE" id="PS50181"/>
    </source>
</evidence>
<dbReference type="Pfam" id="PF00646">
    <property type="entry name" value="F-box"/>
    <property type="match status" value="1"/>
</dbReference>
<comment type="caution">
    <text evidence="2">The sequence shown here is derived from an EMBL/GenBank/DDBJ whole genome shotgun (WGS) entry which is preliminary data.</text>
</comment>
<dbReference type="InterPro" id="IPR050796">
    <property type="entry name" value="SCF_F-box_component"/>
</dbReference>
<accession>A0ABR0WF09</accession>
<evidence type="ECO:0000313" key="2">
    <source>
        <dbReference type="EMBL" id="KAK6144882.1"/>
    </source>
</evidence>
<keyword evidence="3" id="KW-1185">Reference proteome</keyword>
<organism evidence="2 3">
    <name type="scientific">Rehmannia glutinosa</name>
    <name type="common">Chinese foxglove</name>
    <dbReference type="NCBI Taxonomy" id="99300"/>
    <lineage>
        <taxon>Eukaryota</taxon>
        <taxon>Viridiplantae</taxon>
        <taxon>Streptophyta</taxon>
        <taxon>Embryophyta</taxon>
        <taxon>Tracheophyta</taxon>
        <taxon>Spermatophyta</taxon>
        <taxon>Magnoliopsida</taxon>
        <taxon>eudicotyledons</taxon>
        <taxon>Gunneridae</taxon>
        <taxon>Pentapetalae</taxon>
        <taxon>asterids</taxon>
        <taxon>lamiids</taxon>
        <taxon>Lamiales</taxon>
        <taxon>Orobanchaceae</taxon>
        <taxon>Rehmannieae</taxon>
        <taxon>Rehmannia</taxon>
    </lineage>
</organism>
<dbReference type="EMBL" id="JABTTQ020000012">
    <property type="protein sequence ID" value="KAK6144882.1"/>
    <property type="molecule type" value="Genomic_DNA"/>
</dbReference>
<evidence type="ECO:0000313" key="3">
    <source>
        <dbReference type="Proteomes" id="UP001318860"/>
    </source>
</evidence>
<reference evidence="2 3" key="1">
    <citation type="journal article" date="2021" name="Comput. Struct. Biotechnol. J.">
        <title>De novo genome assembly of the potent medicinal plant Rehmannia glutinosa using nanopore technology.</title>
        <authorList>
            <person name="Ma L."/>
            <person name="Dong C."/>
            <person name="Song C."/>
            <person name="Wang X."/>
            <person name="Zheng X."/>
            <person name="Niu Y."/>
            <person name="Chen S."/>
            <person name="Feng W."/>
        </authorList>
    </citation>
    <scope>NUCLEOTIDE SEQUENCE [LARGE SCALE GENOMIC DNA]</scope>
    <source>
        <strain evidence="2">DH-2019</strain>
    </source>
</reference>
<dbReference type="PANTHER" id="PTHR31672:SF13">
    <property type="entry name" value="F-BOX PROTEIN CPR30-LIKE"/>
    <property type="match status" value="1"/>
</dbReference>
<dbReference type="CDD" id="cd22157">
    <property type="entry name" value="F-box_AtFBW1-like"/>
    <property type="match status" value="1"/>
</dbReference>
<gene>
    <name evidence="2" type="ORF">DH2020_021702</name>
</gene>